<dbReference type="InterPro" id="IPR038488">
    <property type="entry name" value="Integrase_DNA-bd_sf"/>
</dbReference>
<dbReference type="PANTHER" id="PTHR30629:SF2">
    <property type="entry name" value="PROPHAGE INTEGRASE INTS-RELATED"/>
    <property type="match status" value="1"/>
</dbReference>
<evidence type="ECO:0000313" key="5">
    <source>
        <dbReference type="EMBL" id="WOJ93670.1"/>
    </source>
</evidence>
<dbReference type="InterPro" id="IPR050808">
    <property type="entry name" value="Phage_Integrase"/>
</dbReference>
<reference evidence="5 6" key="1">
    <citation type="submission" date="2023-10" db="EMBL/GenBank/DDBJ databases">
        <title>Two novel species belonging to the OM43/NOR5 clade.</title>
        <authorList>
            <person name="Park M."/>
        </authorList>
    </citation>
    <scope>NUCLEOTIDE SEQUENCE [LARGE SCALE GENOMIC DNA]</scope>
    <source>
        <strain evidence="5 6">IMCC43200</strain>
    </source>
</reference>
<keyword evidence="2" id="KW-0229">DNA integration</keyword>
<proteinExistence type="inferred from homology"/>
<dbReference type="InterPro" id="IPR002104">
    <property type="entry name" value="Integrase_catalytic"/>
</dbReference>
<dbReference type="EMBL" id="CP136864">
    <property type="protein sequence ID" value="WOJ93670.1"/>
    <property type="molecule type" value="Genomic_DNA"/>
</dbReference>
<dbReference type="InterPro" id="IPR011010">
    <property type="entry name" value="DNA_brk_join_enz"/>
</dbReference>
<protein>
    <submittedName>
        <fullName evidence="5">Site-specific integrase</fullName>
    </submittedName>
</protein>
<evidence type="ECO:0000256" key="2">
    <source>
        <dbReference type="ARBA" id="ARBA00022908"/>
    </source>
</evidence>
<evidence type="ECO:0000259" key="4">
    <source>
        <dbReference type="Pfam" id="PF00589"/>
    </source>
</evidence>
<feature type="domain" description="Tyr recombinase" evidence="4">
    <location>
        <begin position="241"/>
        <end position="325"/>
    </location>
</feature>
<sequence>MSTARKTDYTKPFRFTKTSLSGVPPSNGKLAYYYDTKVPQLGVTRQVSGKLTYHVRAIVEGKTARVGIDNGTFPGMTPETAEKAALKMLDYIASGGNPVKDRKASRVKDELEDLTVEDALDAFCKGKLRRLRGGEKVPLKEGTKDNYRKTIKRLLGEKLYKGPLIKLTEAIIKKCVDDSATTVGATGCRSLSSVWNWTNKQQKYRGKLPPNPVKEYADYNEGLHVSPPKDRRLIHTKKNNEFPPFLAEVNKLEAVHKEAVLWLLLTGNRSGEAEGLEWSDIDWKSGEYTLRDTKNRITAKLPIPSTLVRPLRLRRKAEGRVFPVKTRIHVGKCAAAMGIKLSPHDLRRTHAGLCAEVLPGTSTKRLQNRVFNDVLDDYVGTSADLHEELAKVERTFYAHAEQPLDNVKHLEVVK</sequence>
<evidence type="ECO:0000313" key="6">
    <source>
        <dbReference type="Proteomes" id="UP001626537"/>
    </source>
</evidence>
<organism evidence="5 6">
    <name type="scientific">Congregibacter variabilis</name>
    <dbReference type="NCBI Taxonomy" id="3081200"/>
    <lineage>
        <taxon>Bacteria</taxon>
        <taxon>Pseudomonadati</taxon>
        <taxon>Pseudomonadota</taxon>
        <taxon>Gammaproteobacteria</taxon>
        <taxon>Cellvibrionales</taxon>
        <taxon>Halieaceae</taxon>
        <taxon>Congregibacter</taxon>
    </lineage>
</organism>
<accession>A0ABZ0I3F8</accession>
<evidence type="ECO:0000256" key="1">
    <source>
        <dbReference type="ARBA" id="ARBA00008857"/>
    </source>
</evidence>
<dbReference type="Gene3D" id="1.10.443.10">
    <property type="entry name" value="Intergrase catalytic core"/>
    <property type="match status" value="1"/>
</dbReference>
<comment type="similarity">
    <text evidence="1">Belongs to the 'phage' integrase family.</text>
</comment>
<dbReference type="PANTHER" id="PTHR30629">
    <property type="entry name" value="PROPHAGE INTEGRASE"/>
    <property type="match status" value="1"/>
</dbReference>
<dbReference type="Proteomes" id="UP001626537">
    <property type="component" value="Chromosome"/>
</dbReference>
<dbReference type="RefSeq" id="WP_407348314.1">
    <property type="nucleotide sequence ID" value="NZ_CP136864.1"/>
</dbReference>
<dbReference type="Pfam" id="PF00589">
    <property type="entry name" value="Phage_integrase"/>
    <property type="match status" value="1"/>
</dbReference>
<keyword evidence="3" id="KW-0233">DNA recombination</keyword>
<keyword evidence="6" id="KW-1185">Reference proteome</keyword>
<dbReference type="Gene3D" id="3.30.160.390">
    <property type="entry name" value="Integrase, DNA-binding domain"/>
    <property type="match status" value="1"/>
</dbReference>
<gene>
    <name evidence="5" type="ORF">R0135_00535</name>
</gene>
<dbReference type="SUPFAM" id="SSF56349">
    <property type="entry name" value="DNA breaking-rejoining enzymes"/>
    <property type="match status" value="1"/>
</dbReference>
<evidence type="ECO:0000256" key="3">
    <source>
        <dbReference type="ARBA" id="ARBA00023172"/>
    </source>
</evidence>
<dbReference type="InterPro" id="IPR013762">
    <property type="entry name" value="Integrase-like_cat_sf"/>
</dbReference>
<name>A0ABZ0I3F8_9GAMM</name>